<gene>
    <name evidence="1" type="ORF">EVAR_103495_1</name>
</gene>
<dbReference type="AlphaFoldDB" id="A0A4C1ZFQ7"/>
<keyword evidence="2" id="KW-1185">Reference proteome</keyword>
<dbReference type="EMBL" id="BGZK01001854">
    <property type="protein sequence ID" value="GBP87366.1"/>
    <property type="molecule type" value="Genomic_DNA"/>
</dbReference>
<dbReference type="Proteomes" id="UP000299102">
    <property type="component" value="Unassembled WGS sequence"/>
</dbReference>
<accession>A0A4C1ZFQ7</accession>
<reference evidence="1 2" key="1">
    <citation type="journal article" date="2019" name="Commun. Biol.">
        <title>The bagworm genome reveals a unique fibroin gene that provides high tensile strength.</title>
        <authorList>
            <person name="Kono N."/>
            <person name="Nakamura H."/>
            <person name="Ohtoshi R."/>
            <person name="Tomita M."/>
            <person name="Numata K."/>
            <person name="Arakawa K."/>
        </authorList>
    </citation>
    <scope>NUCLEOTIDE SEQUENCE [LARGE SCALE GENOMIC DNA]</scope>
</reference>
<organism evidence="1 2">
    <name type="scientific">Eumeta variegata</name>
    <name type="common">Bagworm moth</name>
    <name type="synonym">Eumeta japonica</name>
    <dbReference type="NCBI Taxonomy" id="151549"/>
    <lineage>
        <taxon>Eukaryota</taxon>
        <taxon>Metazoa</taxon>
        <taxon>Ecdysozoa</taxon>
        <taxon>Arthropoda</taxon>
        <taxon>Hexapoda</taxon>
        <taxon>Insecta</taxon>
        <taxon>Pterygota</taxon>
        <taxon>Neoptera</taxon>
        <taxon>Endopterygota</taxon>
        <taxon>Lepidoptera</taxon>
        <taxon>Glossata</taxon>
        <taxon>Ditrysia</taxon>
        <taxon>Tineoidea</taxon>
        <taxon>Psychidae</taxon>
        <taxon>Oiketicinae</taxon>
        <taxon>Eumeta</taxon>
    </lineage>
</organism>
<sequence>MPTTEEWTIEFLAYLKSNSKQYALCLPKHAKLPSALDVVVTSASKVVGLPLDRTRRDALHGLYCAIILFQTESPSREARSLNVQERYLHIRRHWNPPTQWRQIQLLLRHRRSGSRNHRWSVTDVTIYLFRRRGLQAIFKSAPAWTGIERRAPAPTPSATATRVGRHTPRLRLPVAIFCMRCDLNGPSAATHRAWARHGKKSRDTSWPTLPVYLNNCPRP</sequence>
<comment type="caution">
    <text evidence="1">The sequence shown here is derived from an EMBL/GenBank/DDBJ whole genome shotgun (WGS) entry which is preliminary data.</text>
</comment>
<evidence type="ECO:0000313" key="2">
    <source>
        <dbReference type="Proteomes" id="UP000299102"/>
    </source>
</evidence>
<protein>
    <submittedName>
        <fullName evidence="1">Uncharacterized protein</fullName>
    </submittedName>
</protein>
<evidence type="ECO:0000313" key="1">
    <source>
        <dbReference type="EMBL" id="GBP87366.1"/>
    </source>
</evidence>
<proteinExistence type="predicted"/>
<name>A0A4C1ZFQ7_EUMVA</name>